<evidence type="ECO:0000256" key="3">
    <source>
        <dbReference type="ARBA" id="ARBA00022692"/>
    </source>
</evidence>
<comment type="caution">
    <text evidence="7">The sequence shown here is derived from an EMBL/GenBank/DDBJ whole genome shotgun (WGS) entry which is preliminary data.</text>
</comment>
<comment type="similarity">
    <text evidence="2">Belongs to the TMEM86 family.</text>
</comment>
<name>A0A8B5XSV0_9BACI</name>
<dbReference type="GO" id="GO:0016020">
    <property type="term" value="C:membrane"/>
    <property type="evidence" value="ECO:0007669"/>
    <property type="project" value="UniProtKB-SubCell"/>
</dbReference>
<feature type="transmembrane region" description="Helical" evidence="6">
    <location>
        <begin position="57"/>
        <end position="90"/>
    </location>
</feature>
<feature type="transmembrane region" description="Helical" evidence="6">
    <location>
        <begin position="96"/>
        <end position="116"/>
    </location>
</feature>
<keyword evidence="4 6" id="KW-1133">Transmembrane helix</keyword>
<feature type="transmembrane region" description="Helical" evidence="6">
    <location>
        <begin position="27"/>
        <end position="45"/>
    </location>
</feature>
<evidence type="ECO:0000256" key="2">
    <source>
        <dbReference type="ARBA" id="ARBA00007375"/>
    </source>
</evidence>
<keyword evidence="5 6" id="KW-0472">Membrane</keyword>
<evidence type="ECO:0000256" key="4">
    <source>
        <dbReference type="ARBA" id="ARBA00022989"/>
    </source>
</evidence>
<dbReference type="RefSeq" id="WP_144480665.1">
    <property type="nucleotide sequence ID" value="NZ_CAKKMK010000001.1"/>
</dbReference>
<gene>
    <name evidence="7" type="ORF">FQP34_23740</name>
</gene>
<proteinExistence type="inferred from homology"/>
<dbReference type="Pfam" id="PF07947">
    <property type="entry name" value="YhhN"/>
    <property type="match status" value="1"/>
</dbReference>
<dbReference type="PANTHER" id="PTHR31885">
    <property type="entry name" value="GH04784P"/>
    <property type="match status" value="1"/>
</dbReference>
<evidence type="ECO:0000313" key="8">
    <source>
        <dbReference type="Proteomes" id="UP000317770"/>
    </source>
</evidence>
<comment type="subcellular location">
    <subcellularLocation>
        <location evidence="1">Membrane</location>
        <topology evidence="1">Multi-pass membrane protein</topology>
    </subcellularLocation>
</comment>
<feature type="transmembrane region" description="Helical" evidence="6">
    <location>
        <begin position="137"/>
        <end position="168"/>
    </location>
</feature>
<evidence type="ECO:0000256" key="5">
    <source>
        <dbReference type="ARBA" id="ARBA00023136"/>
    </source>
</evidence>
<evidence type="ECO:0000256" key="6">
    <source>
        <dbReference type="SAM" id="Phobius"/>
    </source>
</evidence>
<dbReference type="Proteomes" id="UP000317770">
    <property type="component" value="Unassembled WGS sequence"/>
</dbReference>
<sequence>MLMKCLPAAILITGLLYIFFIPEDPLIIKIIFKVIPMLLILLYACTNVGRRDRYQSLILLGLFFCMLGDGLLIWFVIGLSAFLIGHLFYISAFFRLWTFSWLRFATILPISIYSTWIGREIVRSLIENGEHNLIIPVICYVTVISLMGWTAFMTGNAAAIIGGVLFVISDSILSWNKFIDDVAFSGPLIMLTYYAAQFCIANSIRMKPSFHLSKGLKSERPIQ</sequence>
<dbReference type="GO" id="GO:0016787">
    <property type="term" value="F:hydrolase activity"/>
    <property type="evidence" value="ECO:0007669"/>
    <property type="project" value="TreeGrafter"/>
</dbReference>
<feature type="transmembrane region" description="Helical" evidence="6">
    <location>
        <begin position="5"/>
        <end position="21"/>
    </location>
</feature>
<evidence type="ECO:0000313" key="7">
    <source>
        <dbReference type="EMBL" id="TVX76919.1"/>
    </source>
</evidence>
<dbReference type="PANTHER" id="PTHR31885:SF6">
    <property type="entry name" value="GH04784P"/>
    <property type="match status" value="1"/>
</dbReference>
<evidence type="ECO:0000256" key="1">
    <source>
        <dbReference type="ARBA" id="ARBA00004141"/>
    </source>
</evidence>
<dbReference type="EMBL" id="VNKI01000013">
    <property type="protein sequence ID" value="TVX76919.1"/>
    <property type="molecule type" value="Genomic_DNA"/>
</dbReference>
<organism evidence="7 8">
    <name type="scientific">Peribacillus simplex</name>
    <dbReference type="NCBI Taxonomy" id="1478"/>
    <lineage>
        <taxon>Bacteria</taxon>
        <taxon>Bacillati</taxon>
        <taxon>Bacillota</taxon>
        <taxon>Bacilli</taxon>
        <taxon>Bacillales</taxon>
        <taxon>Bacillaceae</taxon>
        <taxon>Peribacillus</taxon>
    </lineage>
</organism>
<protein>
    <submittedName>
        <fullName evidence="7">Lysoplasmalogenase</fullName>
    </submittedName>
</protein>
<keyword evidence="3 6" id="KW-0812">Transmembrane</keyword>
<feature type="transmembrane region" description="Helical" evidence="6">
    <location>
        <begin position="188"/>
        <end position="204"/>
    </location>
</feature>
<dbReference type="AlphaFoldDB" id="A0A8B5XSV0"/>
<dbReference type="InterPro" id="IPR012506">
    <property type="entry name" value="TMEM86B-like"/>
</dbReference>
<accession>A0A8B5XSV0</accession>
<reference evidence="7 8" key="1">
    <citation type="submission" date="2019-07" db="EMBL/GenBank/DDBJ databases">
        <title>Genome assembly of Bacillus simplex strain GGC-P6A.</title>
        <authorList>
            <person name="Jennings M.E."/>
            <person name="Barton H.A."/>
        </authorList>
    </citation>
    <scope>NUCLEOTIDE SEQUENCE [LARGE SCALE GENOMIC DNA]</scope>
    <source>
        <strain evidence="7 8">GGC-P6A</strain>
    </source>
</reference>